<evidence type="ECO:0000259" key="1">
    <source>
        <dbReference type="Pfam" id="PF16860"/>
    </source>
</evidence>
<dbReference type="InterPro" id="IPR031731">
    <property type="entry name" value="CX9C"/>
</dbReference>
<dbReference type="PANTHER" id="PTHR47106">
    <property type="entry name" value="COILED-COIL-HELIX-COILED-COIL-HELIX DOMAIN-CONTAINING PROTEIN 5"/>
    <property type="match status" value="1"/>
</dbReference>
<sequence>MSLLDQFVMEDVAKHCPKEFMLYHKCISTNHEDPSQCGFRERDLTKCIRSRVPSVKDIMKECGDKMKNYEQCVRDNMESRTINENCLDLLKEMRLCAEGQVRGKTMPINQL</sequence>
<dbReference type="InterPro" id="IPR052848">
    <property type="entry name" value="CHCH_domain-containing_protein"/>
</dbReference>
<dbReference type="GO" id="GO:0005758">
    <property type="term" value="C:mitochondrial intermembrane space"/>
    <property type="evidence" value="ECO:0007669"/>
    <property type="project" value="EnsemblFungi"/>
</dbReference>
<protein>
    <recommendedName>
        <fullName evidence="1">IMS import disulfide relay-system CHCH-CHCH-like Cx9C domain-containing protein</fullName>
    </recommendedName>
</protein>
<organism evidence="2 3">
    <name type="scientific">Eremothecium cymbalariae (strain CBS 270.75 / DBVPG 7215 / KCTC 17166 / NRRL Y-17582)</name>
    <name type="common">Yeast</name>
    <dbReference type="NCBI Taxonomy" id="931890"/>
    <lineage>
        <taxon>Eukaryota</taxon>
        <taxon>Fungi</taxon>
        <taxon>Dikarya</taxon>
        <taxon>Ascomycota</taxon>
        <taxon>Saccharomycotina</taxon>
        <taxon>Saccharomycetes</taxon>
        <taxon>Saccharomycetales</taxon>
        <taxon>Saccharomycetaceae</taxon>
        <taxon>Eremothecium</taxon>
    </lineage>
</organism>
<feature type="domain" description="IMS import disulfide relay-system CHCH-CHCH-like Cx9C" evidence="1">
    <location>
        <begin position="56"/>
        <end position="101"/>
    </location>
</feature>
<dbReference type="KEGG" id="erc:Ecym_5133"/>
<dbReference type="PROSITE" id="PS51808">
    <property type="entry name" value="CHCH"/>
    <property type="match status" value="1"/>
</dbReference>
<evidence type="ECO:0000313" key="3">
    <source>
        <dbReference type="Proteomes" id="UP000006790"/>
    </source>
</evidence>
<accession>I6NCW9</accession>
<evidence type="ECO:0000313" key="2">
    <source>
        <dbReference type="EMBL" id="AET39911.1"/>
    </source>
</evidence>
<proteinExistence type="predicted"/>
<dbReference type="PANTHER" id="PTHR47106:SF1">
    <property type="entry name" value="COILED-COIL-HELIX-COILED-COIL-HELIX DOMAIN-CONTAINING PROTEIN 5"/>
    <property type="match status" value="1"/>
</dbReference>
<dbReference type="EMBL" id="CP002501">
    <property type="protein sequence ID" value="AET39911.1"/>
    <property type="molecule type" value="Genomic_DNA"/>
</dbReference>
<feature type="domain" description="IMS import disulfide relay-system CHCH-CHCH-like Cx9C" evidence="1">
    <location>
        <begin position="9"/>
        <end position="52"/>
    </location>
</feature>
<dbReference type="OrthoDB" id="276296at2759"/>
<dbReference type="HOGENOM" id="CLU_160816_0_0_1"/>
<dbReference type="Gene3D" id="1.10.287.2900">
    <property type="match status" value="2"/>
</dbReference>
<dbReference type="RefSeq" id="XP_003646728.1">
    <property type="nucleotide sequence ID" value="XM_003646680.1"/>
</dbReference>
<dbReference type="FunCoup" id="I6NCW9">
    <property type="interactions" value="21"/>
</dbReference>
<dbReference type="OMA" id="LAFHQCM"/>
<dbReference type="InParanoid" id="I6NCW9"/>
<dbReference type="eggNOG" id="ENOG502S4BW">
    <property type="taxonomic scope" value="Eukaryota"/>
</dbReference>
<dbReference type="GeneID" id="11471710"/>
<keyword evidence="3" id="KW-1185">Reference proteome</keyword>
<dbReference type="Pfam" id="PF16860">
    <property type="entry name" value="CX9C"/>
    <property type="match status" value="2"/>
</dbReference>
<dbReference type="AlphaFoldDB" id="I6NCW9"/>
<dbReference type="GO" id="GO:0009060">
    <property type="term" value="P:aerobic respiration"/>
    <property type="evidence" value="ECO:0007669"/>
    <property type="project" value="EnsemblFungi"/>
</dbReference>
<dbReference type="Proteomes" id="UP000006790">
    <property type="component" value="Chromosome 5"/>
</dbReference>
<name>I6NCW9_ERECY</name>
<reference evidence="2 3" key="1">
    <citation type="journal article" date="2011" name="G3 (Bethesda)">
        <title>Genome evolution in the Eremothecium clade of the Saccharomyces complex revealed by comparative genomics.</title>
        <authorList>
            <person name="Wendland J."/>
            <person name="Walther A."/>
        </authorList>
    </citation>
    <scope>NUCLEOTIDE SEQUENCE [LARGE SCALE GENOMIC DNA]</scope>
    <source>
        <strain evidence="3">CBS 270.75 / DBVPG 7215 / KCTC 17166 / NRRL Y-17582</strain>
    </source>
</reference>
<gene>
    <name evidence="2" type="ordered locus">Ecym_5133</name>
</gene>